<name>A0A1M4EJ83_9ACTN</name>
<protein>
    <submittedName>
        <fullName evidence="6">Putative extracellular solute-binding protein</fullName>
    </submittedName>
</protein>
<dbReference type="GO" id="GO:0042597">
    <property type="term" value="C:periplasmic space"/>
    <property type="evidence" value="ECO:0007669"/>
    <property type="project" value="UniProtKB-SubCell"/>
</dbReference>
<dbReference type="Gene3D" id="3.40.190.10">
    <property type="entry name" value="Periplasmic binding protein-like II"/>
    <property type="match status" value="2"/>
</dbReference>
<evidence type="ECO:0000256" key="3">
    <source>
        <dbReference type="ARBA" id="ARBA00022729"/>
    </source>
</evidence>
<dbReference type="PANTHER" id="PTHR30024:SF47">
    <property type="entry name" value="TAURINE-BINDING PERIPLASMIC PROTEIN"/>
    <property type="match status" value="1"/>
</dbReference>
<evidence type="ECO:0000256" key="2">
    <source>
        <dbReference type="ARBA" id="ARBA00010742"/>
    </source>
</evidence>
<evidence type="ECO:0000313" key="6">
    <source>
        <dbReference type="EMBL" id="SBO98633.1"/>
    </source>
</evidence>
<dbReference type="AlphaFoldDB" id="A0A1M4EJ83"/>
<proteinExistence type="inferred from homology"/>
<evidence type="ECO:0000256" key="4">
    <source>
        <dbReference type="SAM" id="Phobius"/>
    </source>
</evidence>
<dbReference type="InterPro" id="IPR015168">
    <property type="entry name" value="SsuA/THI5"/>
</dbReference>
<evidence type="ECO:0000256" key="1">
    <source>
        <dbReference type="ARBA" id="ARBA00004418"/>
    </source>
</evidence>
<sequence length="359" mass="38773">MTWLKDAFERIADDMPERDLAARAMVIHQRRRRNRTAFAAAAVVVVTVLAAWLGIRVLPETPREPAAPVSRPEQTTIEVGAVPSAASAPLFVAVAKGYFEQEGLSVTPHIIVGGPAGVPKVLSGELDLSQTDYLTTMKAVEQGHPLKLVSGLYQARAGTSALVVRPGSGIRSVAGLKGKKIGVPYLRSTEEFALAGLLEQAGLSLDDVKLVETPLPDMGMAMDRRRFDAALATEPHITQGVQQGQMRVLKDLMTGEFAGLPGQGWMAADTWIQRNPATLAAFQRALGKAHRVIADDPREVEAVLPYYVKIPRAQTAAIKQGGYPTAIDLPGLRRLAELGRRHGFLKGRFDVREAVLASR</sequence>
<comment type="subcellular location">
    <subcellularLocation>
        <location evidence="1">Periplasm</location>
    </subcellularLocation>
</comment>
<evidence type="ECO:0000259" key="5">
    <source>
        <dbReference type="Pfam" id="PF09084"/>
    </source>
</evidence>
<dbReference type="PANTHER" id="PTHR30024">
    <property type="entry name" value="ALIPHATIC SULFONATES-BINDING PROTEIN-RELATED"/>
    <property type="match status" value="1"/>
</dbReference>
<dbReference type="EMBL" id="LT559118">
    <property type="protein sequence ID" value="SBO98633.1"/>
    <property type="molecule type" value="Genomic_DNA"/>
</dbReference>
<reference evidence="6" key="1">
    <citation type="submission" date="2016-04" db="EMBL/GenBank/DDBJ databases">
        <authorList>
            <person name="Evans L.H."/>
            <person name="Alamgir A."/>
            <person name="Owens N."/>
            <person name="Weber N.D."/>
            <person name="Virtaneva K."/>
            <person name="Barbian K."/>
            <person name="Babar A."/>
            <person name="Rosenke K."/>
        </authorList>
    </citation>
    <scope>NUCLEOTIDE SEQUENCE</scope>
    <source>
        <strain evidence="6">Nono1</strain>
    </source>
</reference>
<keyword evidence="4" id="KW-0472">Membrane</keyword>
<feature type="transmembrane region" description="Helical" evidence="4">
    <location>
        <begin position="37"/>
        <end position="55"/>
    </location>
</feature>
<keyword evidence="3" id="KW-0732">Signal</keyword>
<dbReference type="SUPFAM" id="SSF53850">
    <property type="entry name" value="Periplasmic binding protein-like II"/>
    <property type="match status" value="1"/>
</dbReference>
<keyword evidence="4" id="KW-0812">Transmembrane</keyword>
<accession>A0A1M4EJ83</accession>
<dbReference type="RefSeq" id="WP_225267392.1">
    <property type="nucleotide sequence ID" value="NZ_CP084058.1"/>
</dbReference>
<organism evidence="6">
    <name type="scientific">Nonomuraea gerenzanensis</name>
    <dbReference type="NCBI Taxonomy" id="93944"/>
    <lineage>
        <taxon>Bacteria</taxon>
        <taxon>Bacillati</taxon>
        <taxon>Actinomycetota</taxon>
        <taxon>Actinomycetes</taxon>
        <taxon>Streptosporangiales</taxon>
        <taxon>Streptosporangiaceae</taxon>
        <taxon>Nonomuraea</taxon>
    </lineage>
</organism>
<comment type="similarity">
    <text evidence="2">Belongs to the bacterial solute-binding protein SsuA/TauA family.</text>
</comment>
<dbReference type="Pfam" id="PF09084">
    <property type="entry name" value="NMT1"/>
    <property type="match status" value="1"/>
</dbReference>
<keyword evidence="4" id="KW-1133">Transmembrane helix</keyword>
<feature type="domain" description="SsuA/THI5-like" evidence="5">
    <location>
        <begin position="87"/>
        <end position="299"/>
    </location>
</feature>
<gene>
    <name evidence="6" type="ORF">BN4615_P8149</name>
</gene>